<dbReference type="GO" id="GO:0007165">
    <property type="term" value="P:signal transduction"/>
    <property type="evidence" value="ECO:0007669"/>
    <property type="project" value="InterPro"/>
</dbReference>
<feature type="domain" description="Death" evidence="1">
    <location>
        <begin position="113"/>
        <end position="195"/>
    </location>
</feature>
<evidence type="ECO:0000313" key="2">
    <source>
        <dbReference type="EMBL" id="EDV21861.1"/>
    </source>
</evidence>
<protein>
    <recommendedName>
        <fullName evidence="1">Death domain-containing protein</fullName>
    </recommendedName>
</protein>
<dbReference type="HOGENOM" id="CLU_1367799_0_0_1"/>
<dbReference type="InterPro" id="IPR000488">
    <property type="entry name" value="Death_dom"/>
</dbReference>
<dbReference type="CDD" id="cd01670">
    <property type="entry name" value="Death"/>
    <property type="match status" value="1"/>
</dbReference>
<accession>B3S5K8</accession>
<dbReference type="Gene3D" id="1.10.533.10">
    <property type="entry name" value="Death Domain, Fas"/>
    <property type="match status" value="1"/>
</dbReference>
<proteinExistence type="predicted"/>
<dbReference type="CTD" id="6756822"/>
<evidence type="ECO:0000259" key="1">
    <source>
        <dbReference type="PROSITE" id="PS50017"/>
    </source>
</evidence>
<dbReference type="KEGG" id="tad:TRIADDRAFT_59499"/>
<dbReference type="SUPFAM" id="SSF47986">
    <property type="entry name" value="DEATH domain"/>
    <property type="match status" value="1"/>
</dbReference>
<dbReference type="PROSITE" id="PS50017">
    <property type="entry name" value="DEATH_DOMAIN"/>
    <property type="match status" value="1"/>
</dbReference>
<sequence>MADAKTDQMFKSKIRDCIREKHPHDIVLKKLSSIVAKRMPKFYNATCYFHVRCPECHKLTKTTSKCNLEGNKMTECEHCKELFSSQSAKDWKIDEEEPEISVSKEVDPKEVDIRYQFFCIANLIETDWKKLAAILDPTISTEVIQKQNRNDVFGQAIELLNKWYNKYPNVGICRLEGALRRIGRSDIVTRINQINQELNI</sequence>
<keyword evidence="3" id="KW-1185">Reference proteome</keyword>
<organism evidence="2 3">
    <name type="scientific">Trichoplax adhaerens</name>
    <name type="common">Trichoplax reptans</name>
    <dbReference type="NCBI Taxonomy" id="10228"/>
    <lineage>
        <taxon>Eukaryota</taxon>
        <taxon>Metazoa</taxon>
        <taxon>Placozoa</taxon>
        <taxon>Uniplacotomia</taxon>
        <taxon>Trichoplacea</taxon>
        <taxon>Trichoplacidae</taxon>
        <taxon>Trichoplax</taxon>
    </lineage>
</organism>
<dbReference type="OrthoDB" id="20872at2759"/>
<dbReference type="EMBL" id="DS985251">
    <property type="protein sequence ID" value="EDV21861.1"/>
    <property type="molecule type" value="Genomic_DNA"/>
</dbReference>
<dbReference type="PhylomeDB" id="B3S5K8"/>
<dbReference type="Proteomes" id="UP000009022">
    <property type="component" value="Unassembled WGS sequence"/>
</dbReference>
<name>B3S5K8_TRIAD</name>
<dbReference type="InParanoid" id="B3S5K8"/>
<gene>
    <name evidence="2" type="ORF">TRIADDRAFT_59499</name>
</gene>
<dbReference type="AlphaFoldDB" id="B3S5K8"/>
<reference evidence="2 3" key="1">
    <citation type="journal article" date="2008" name="Nature">
        <title>The Trichoplax genome and the nature of placozoans.</title>
        <authorList>
            <person name="Srivastava M."/>
            <person name="Begovic E."/>
            <person name="Chapman J."/>
            <person name="Putnam N.H."/>
            <person name="Hellsten U."/>
            <person name="Kawashima T."/>
            <person name="Kuo A."/>
            <person name="Mitros T."/>
            <person name="Salamov A."/>
            <person name="Carpenter M.L."/>
            <person name="Signorovitch A.Y."/>
            <person name="Moreno M.A."/>
            <person name="Kamm K."/>
            <person name="Grimwood J."/>
            <person name="Schmutz J."/>
            <person name="Shapiro H."/>
            <person name="Grigoriev I.V."/>
            <person name="Buss L.W."/>
            <person name="Schierwater B."/>
            <person name="Dellaporta S.L."/>
            <person name="Rokhsar D.S."/>
        </authorList>
    </citation>
    <scope>NUCLEOTIDE SEQUENCE [LARGE SCALE GENOMIC DNA]</scope>
    <source>
        <strain evidence="2 3">Grell-BS-1999</strain>
    </source>
</reference>
<evidence type="ECO:0000313" key="3">
    <source>
        <dbReference type="Proteomes" id="UP000009022"/>
    </source>
</evidence>
<dbReference type="GeneID" id="6756822"/>
<dbReference type="InterPro" id="IPR011029">
    <property type="entry name" value="DEATH-like_dom_sf"/>
</dbReference>
<dbReference type="Pfam" id="PF00531">
    <property type="entry name" value="Death"/>
    <property type="match status" value="1"/>
</dbReference>
<dbReference type="RefSeq" id="XP_002115498.1">
    <property type="nucleotide sequence ID" value="XM_002115462.1"/>
</dbReference>